<dbReference type="GO" id="GO:0008320">
    <property type="term" value="F:protein transmembrane transporter activity"/>
    <property type="evidence" value="ECO:0007669"/>
    <property type="project" value="InterPro"/>
</dbReference>
<keyword evidence="6 9" id="KW-1133">Transmembrane helix</keyword>
<comment type="subcellular location">
    <subcellularLocation>
        <location evidence="1">Membrane</location>
    </subcellularLocation>
</comment>
<keyword evidence="7" id="KW-0811">Translocation</keyword>
<keyword evidence="8 9" id="KW-0472">Membrane</keyword>
<gene>
    <name evidence="10" type="primary">secE</name>
    <name evidence="10" type="ORF">NO2_0118</name>
</gene>
<dbReference type="AlphaFoldDB" id="A0A388TEI3"/>
<dbReference type="Proteomes" id="UP000275925">
    <property type="component" value="Unassembled WGS sequence"/>
</dbReference>
<evidence type="ECO:0000256" key="5">
    <source>
        <dbReference type="ARBA" id="ARBA00022927"/>
    </source>
</evidence>
<comment type="caution">
    <text evidence="10">The sequence shown here is derived from an EMBL/GenBank/DDBJ whole genome shotgun (WGS) entry which is preliminary data.</text>
</comment>
<keyword evidence="5" id="KW-0653">Protein transport</keyword>
<evidence type="ECO:0000256" key="2">
    <source>
        <dbReference type="ARBA" id="ARBA00022448"/>
    </source>
</evidence>
<keyword evidence="2" id="KW-0813">Transport</keyword>
<accession>A0A388TEI3</accession>
<evidence type="ECO:0000256" key="8">
    <source>
        <dbReference type="ARBA" id="ARBA00023136"/>
    </source>
</evidence>
<dbReference type="GO" id="GO:0006605">
    <property type="term" value="P:protein targeting"/>
    <property type="evidence" value="ECO:0007669"/>
    <property type="project" value="InterPro"/>
</dbReference>
<dbReference type="EMBL" id="BGZO01000002">
    <property type="protein sequence ID" value="GBR75442.1"/>
    <property type="molecule type" value="Genomic_DNA"/>
</dbReference>
<evidence type="ECO:0000256" key="9">
    <source>
        <dbReference type="SAM" id="Phobius"/>
    </source>
</evidence>
<evidence type="ECO:0000256" key="6">
    <source>
        <dbReference type="ARBA" id="ARBA00022989"/>
    </source>
</evidence>
<evidence type="ECO:0000256" key="7">
    <source>
        <dbReference type="ARBA" id="ARBA00023010"/>
    </source>
</evidence>
<dbReference type="Pfam" id="PF00584">
    <property type="entry name" value="SecE"/>
    <property type="match status" value="1"/>
</dbReference>
<dbReference type="Gene3D" id="1.20.5.1030">
    <property type="entry name" value="Preprotein translocase secy subunit"/>
    <property type="match status" value="1"/>
</dbReference>
<sequence>MAFWADLKTEMKKVDWPTGQRVAQMTVVVFLIVALLTVFLFALDLVLGAVFFR</sequence>
<name>A0A388TEI3_9BACT</name>
<evidence type="ECO:0000256" key="4">
    <source>
        <dbReference type="ARBA" id="ARBA00022692"/>
    </source>
</evidence>
<dbReference type="GO" id="GO:0009306">
    <property type="term" value="P:protein secretion"/>
    <property type="evidence" value="ECO:0007669"/>
    <property type="project" value="InterPro"/>
</dbReference>
<keyword evidence="3" id="KW-1003">Cell membrane</keyword>
<dbReference type="NCBIfam" id="TIGR00964">
    <property type="entry name" value="secE_bact"/>
    <property type="match status" value="1"/>
</dbReference>
<organism evidence="10 11">
    <name type="scientific">Candidatus Termititenax persephonae</name>
    <dbReference type="NCBI Taxonomy" id="2218525"/>
    <lineage>
        <taxon>Bacteria</taxon>
        <taxon>Bacillati</taxon>
        <taxon>Candidatus Margulisiibacteriota</taxon>
        <taxon>Candidatus Termititenacia</taxon>
        <taxon>Candidatus Termititenacales</taxon>
        <taxon>Candidatus Termititenacaceae</taxon>
        <taxon>Candidatus Termititenax</taxon>
    </lineage>
</organism>
<proteinExistence type="predicted"/>
<evidence type="ECO:0000313" key="10">
    <source>
        <dbReference type="EMBL" id="GBR75442.1"/>
    </source>
</evidence>
<dbReference type="InterPro" id="IPR001901">
    <property type="entry name" value="Translocase_SecE/Sec61-g"/>
</dbReference>
<protein>
    <submittedName>
        <fullName evidence="10">Preprotein translocase subunit SecE</fullName>
    </submittedName>
</protein>
<dbReference type="GO" id="GO:0005886">
    <property type="term" value="C:plasma membrane"/>
    <property type="evidence" value="ECO:0007669"/>
    <property type="project" value="TreeGrafter"/>
</dbReference>
<evidence type="ECO:0000256" key="1">
    <source>
        <dbReference type="ARBA" id="ARBA00004370"/>
    </source>
</evidence>
<evidence type="ECO:0000256" key="3">
    <source>
        <dbReference type="ARBA" id="ARBA00022475"/>
    </source>
</evidence>
<dbReference type="InterPro" id="IPR005807">
    <property type="entry name" value="SecE_bac"/>
</dbReference>
<dbReference type="PANTHER" id="PTHR33910">
    <property type="entry name" value="PROTEIN TRANSLOCASE SUBUNIT SECE"/>
    <property type="match status" value="1"/>
</dbReference>
<keyword evidence="4 9" id="KW-0812">Transmembrane</keyword>
<keyword evidence="11" id="KW-1185">Reference proteome</keyword>
<dbReference type="GO" id="GO:0006886">
    <property type="term" value="P:intracellular protein transport"/>
    <property type="evidence" value="ECO:0007669"/>
    <property type="project" value="InterPro"/>
</dbReference>
<evidence type="ECO:0000313" key="11">
    <source>
        <dbReference type="Proteomes" id="UP000275925"/>
    </source>
</evidence>
<dbReference type="GO" id="GO:0043952">
    <property type="term" value="P:protein transport by the Sec complex"/>
    <property type="evidence" value="ECO:0007669"/>
    <property type="project" value="TreeGrafter"/>
</dbReference>
<reference evidence="10 11" key="1">
    <citation type="journal article" date="2019" name="ISME J.">
        <title>Genome analyses of uncultured TG2/ZB3 bacteria in 'Margulisbacteria' specifically attached to ectosymbiotic spirochetes of protists in the termite gut.</title>
        <authorList>
            <person name="Utami Y.D."/>
            <person name="Kuwahara H."/>
            <person name="Igai K."/>
            <person name="Murakami T."/>
            <person name="Sugaya K."/>
            <person name="Morikawa T."/>
            <person name="Nagura Y."/>
            <person name="Yuki M."/>
            <person name="Deevong P."/>
            <person name="Inoue T."/>
            <person name="Kihara K."/>
            <person name="Lo N."/>
            <person name="Yamada A."/>
            <person name="Ohkuma M."/>
            <person name="Hongoh Y."/>
        </authorList>
    </citation>
    <scope>NUCLEOTIDE SEQUENCE [LARGE SCALE GENOMIC DNA]</scope>
    <source>
        <strain evidence="10">NkOx7-02</strain>
    </source>
</reference>
<dbReference type="PANTHER" id="PTHR33910:SF1">
    <property type="entry name" value="PROTEIN TRANSLOCASE SUBUNIT SECE"/>
    <property type="match status" value="1"/>
</dbReference>
<dbReference type="InterPro" id="IPR038379">
    <property type="entry name" value="SecE_sf"/>
</dbReference>
<feature type="transmembrane region" description="Helical" evidence="9">
    <location>
        <begin position="27"/>
        <end position="52"/>
    </location>
</feature>